<keyword evidence="2" id="KW-0349">Heme</keyword>
<dbReference type="PANTHER" id="PTHR46696">
    <property type="entry name" value="P450, PUTATIVE (EUROFUNG)-RELATED"/>
    <property type="match status" value="1"/>
</dbReference>
<dbReference type="InterPro" id="IPR002401">
    <property type="entry name" value="Cyt_P450_E_grp-I"/>
</dbReference>
<evidence type="ECO:0000313" key="4">
    <source>
        <dbReference type="Proteomes" id="UP001596116"/>
    </source>
</evidence>
<reference evidence="3 4" key="1">
    <citation type="submission" date="2024-09" db="EMBL/GenBank/DDBJ databases">
        <authorList>
            <person name="Zhang Z.-H."/>
        </authorList>
    </citation>
    <scope>NUCLEOTIDE SEQUENCE [LARGE SCALE GENOMIC DNA]</scope>
    <source>
        <strain evidence="3 4">HHTR114</strain>
    </source>
</reference>
<keyword evidence="2" id="KW-0560">Oxidoreductase</keyword>
<sequence length="403" mass="44587">MMNIETTRGSAPQVDIDPFAREFLLDPYSHHEGLRDPGPVVWLTQYEIYAMARFEEVRSALLDHETFLSGRGVGLADFAKEKPWRPPSLLLEADPPLHERTRAIMQSVVSPASLKTLEPVWRSRAESLADELVKQGEFNAVSDLSEVFPMLVFPDAVGLMEEGRDNLLVYAATVFNAFGPQNEILEESLAAARDAAAWVANACKRENLSMGGWGMAVYEAADKGACSQEEAERLVRSLLSAGVDTTVNGIATTIYALTQFPEQWKRLRDNPRLVRRAVEESLRWDSTVQTFFRTTSRDVTIGGALIPEQSKVLLFLGAANRDPRKWDRPDIFDISRPTSGHVGFGAGIHQCLGQMIARLESQLILTALVDRCETITAAGPVRRRANNTLHAIESLPVTVSPSS</sequence>
<dbReference type="EMBL" id="JBHPON010000001">
    <property type="protein sequence ID" value="MFC6035525.1"/>
    <property type="molecule type" value="Genomic_DNA"/>
</dbReference>
<evidence type="ECO:0000256" key="1">
    <source>
        <dbReference type="ARBA" id="ARBA00010617"/>
    </source>
</evidence>
<dbReference type="PANTHER" id="PTHR46696:SF1">
    <property type="entry name" value="CYTOCHROME P450 YJIB-RELATED"/>
    <property type="match status" value="1"/>
</dbReference>
<comment type="similarity">
    <text evidence="1 2">Belongs to the cytochrome P450 family.</text>
</comment>
<dbReference type="RefSeq" id="WP_379879128.1">
    <property type="nucleotide sequence ID" value="NZ_JBHPON010000001.1"/>
</dbReference>
<dbReference type="Proteomes" id="UP001596116">
    <property type="component" value="Unassembled WGS sequence"/>
</dbReference>
<dbReference type="SUPFAM" id="SSF48264">
    <property type="entry name" value="Cytochrome P450"/>
    <property type="match status" value="1"/>
</dbReference>
<protein>
    <submittedName>
        <fullName evidence="3">Cytochrome P450</fullName>
    </submittedName>
</protein>
<keyword evidence="2" id="KW-0408">Iron</keyword>
<name>A0ABW1KTZ7_9PROT</name>
<accession>A0ABW1KTZ7</accession>
<organism evidence="3 4">
    <name type="scientific">Hyphococcus aureus</name>
    <dbReference type="NCBI Taxonomy" id="2666033"/>
    <lineage>
        <taxon>Bacteria</taxon>
        <taxon>Pseudomonadati</taxon>
        <taxon>Pseudomonadota</taxon>
        <taxon>Alphaproteobacteria</taxon>
        <taxon>Parvularculales</taxon>
        <taxon>Parvularculaceae</taxon>
        <taxon>Hyphococcus</taxon>
    </lineage>
</organism>
<comment type="caution">
    <text evidence="3">The sequence shown here is derived from an EMBL/GenBank/DDBJ whole genome shotgun (WGS) entry which is preliminary data.</text>
</comment>
<dbReference type="InterPro" id="IPR036396">
    <property type="entry name" value="Cyt_P450_sf"/>
</dbReference>
<evidence type="ECO:0000256" key="2">
    <source>
        <dbReference type="RuleBase" id="RU000461"/>
    </source>
</evidence>
<proteinExistence type="inferred from homology"/>
<dbReference type="PRINTS" id="PR00463">
    <property type="entry name" value="EP450I"/>
</dbReference>
<evidence type="ECO:0000313" key="3">
    <source>
        <dbReference type="EMBL" id="MFC6035525.1"/>
    </source>
</evidence>
<dbReference type="PROSITE" id="PS00086">
    <property type="entry name" value="CYTOCHROME_P450"/>
    <property type="match status" value="1"/>
</dbReference>
<gene>
    <name evidence="3" type="ORF">ACFMB1_08230</name>
</gene>
<keyword evidence="2" id="KW-0479">Metal-binding</keyword>
<dbReference type="CDD" id="cd11037">
    <property type="entry name" value="CYP199A2-like"/>
    <property type="match status" value="1"/>
</dbReference>
<dbReference type="Gene3D" id="1.10.630.10">
    <property type="entry name" value="Cytochrome P450"/>
    <property type="match status" value="1"/>
</dbReference>
<keyword evidence="4" id="KW-1185">Reference proteome</keyword>
<dbReference type="InterPro" id="IPR017972">
    <property type="entry name" value="Cyt_P450_CS"/>
</dbReference>
<dbReference type="InterPro" id="IPR001128">
    <property type="entry name" value="Cyt_P450"/>
</dbReference>
<dbReference type="Pfam" id="PF00067">
    <property type="entry name" value="p450"/>
    <property type="match status" value="1"/>
</dbReference>
<keyword evidence="2" id="KW-0503">Monooxygenase</keyword>